<sequence length="280" mass="31656">MRNLLGFLSRNLFFIFFLLLEVIAIFLLIQNNRYQQSRFLNSSNFVSGRVYQSVNNATKYLNLDIINEDLATENAKLKAELANSKIQIFGNNYIINDTIYHQQFEYSETRVINNSVTKANNYITLDKGSFNGIKEGMGVIGPKGVVGIVKTVSPHFSSVLTVLHSQSKISAKLKSQNYYGSMIWDGKDYQYGKLINIPKHVKLFLGDTIVSSGFSAIFPKGLDLATITGIEKPSGNNFYDIDIKFINDFKNLEQVYVVKNVLKEEQLLLEQTTQEGDSDD</sequence>
<dbReference type="AlphaFoldDB" id="A0A6N9NGR7"/>
<dbReference type="PIRSF" id="PIRSF038471">
    <property type="entry name" value="MreC"/>
    <property type="match status" value="1"/>
</dbReference>
<keyword evidence="6" id="KW-0812">Transmembrane</keyword>
<feature type="domain" description="Rod shape-determining protein MreC beta-barrel core" evidence="7">
    <location>
        <begin position="111"/>
        <end position="259"/>
    </location>
</feature>
<comment type="caution">
    <text evidence="8">The sequence shown here is derived from an EMBL/GenBank/DDBJ whole genome shotgun (WGS) entry which is preliminary data.</text>
</comment>
<dbReference type="InterPro" id="IPR042177">
    <property type="entry name" value="Cell/Rod_1"/>
</dbReference>
<dbReference type="Gene3D" id="2.40.10.340">
    <property type="entry name" value="Rod shape-determining protein MreC, domain 1"/>
    <property type="match status" value="1"/>
</dbReference>
<dbReference type="InterPro" id="IPR007221">
    <property type="entry name" value="MreC"/>
</dbReference>
<keyword evidence="6" id="KW-1133">Transmembrane helix</keyword>
<accession>A0A6N9NGR7</accession>
<dbReference type="Pfam" id="PF04085">
    <property type="entry name" value="MreC"/>
    <property type="match status" value="1"/>
</dbReference>
<dbReference type="PANTHER" id="PTHR34138">
    <property type="entry name" value="CELL SHAPE-DETERMINING PROTEIN MREC"/>
    <property type="match status" value="1"/>
</dbReference>
<dbReference type="InterPro" id="IPR042175">
    <property type="entry name" value="Cell/Rod_MreC_2"/>
</dbReference>
<dbReference type="RefSeq" id="WP_160631176.1">
    <property type="nucleotide sequence ID" value="NZ_WWNE01000003.1"/>
</dbReference>
<evidence type="ECO:0000313" key="9">
    <source>
        <dbReference type="Proteomes" id="UP000470771"/>
    </source>
</evidence>
<keyword evidence="6" id="KW-0472">Membrane</keyword>
<evidence type="ECO:0000313" key="8">
    <source>
        <dbReference type="EMBL" id="NBG64731.1"/>
    </source>
</evidence>
<protein>
    <recommendedName>
        <fullName evidence="2 5">Cell shape-determining protein MreC</fullName>
    </recommendedName>
    <alternativeName>
        <fullName evidence="4 5">Cell shape protein MreC</fullName>
    </alternativeName>
</protein>
<reference evidence="8 9" key="1">
    <citation type="submission" date="2019-12" db="EMBL/GenBank/DDBJ databases">
        <authorList>
            <person name="Zhao J."/>
        </authorList>
    </citation>
    <scope>NUCLEOTIDE SEQUENCE [LARGE SCALE GENOMIC DNA]</scope>
    <source>
        <strain evidence="8 9">S-15</strain>
    </source>
</reference>
<dbReference type="Proteomes" id="UP000470771">
    <property type="component" value="Unassembled WGS sequence"/>
</dbReference>
<dbReference type="Gene3D" id="2.40.10.350">
    <property type="entry name" value="Rod shape-determining protein MreC, domain 2"/>
    <property type="match status" value="1"/>
</dbReference>
<organism evidence="8 9">
    <name type="scientific">Acidiluteibacter ferrifornacis</name>
    <dbReference type="NCBI Taxonomy" id="2692424"/>
    <lineage>
        <taxon>Bacteria</taxon>
        <taxon>Pseudomonadati</taxon>
        <taxon>Bacteroidota</taxon>
        <taxon>Flavobacteriia</taxon>
        <taxon>Flavobacteriales</taxon>
        <taxon>Cryomorphaceae</taxon>
        <taxon>Acidiluteibacter</taxon>
    </lineage>
</organism>
<dbReference type="GO" id="GO:0005886">
    <property type="term" value="C:plasma membrane"/>
    <property type="evidence" value="ECO:0007669"/>
    <property type="project" value="TreeGrafter"/>
</dbReference>
<evidence type="ECO:0000256" key="6">
    <source>
        <dbReference type="SAM" id="Phobius"/>
    </source>
</evidence>
<name>A0A6N9NGR7_9FLAO</name>
<gene>
    <name evidence="8" type="primary">mreC</name>
    <name evidence="8" type="ORF">GQN54_01290</name>
</gene>
<keyword evidence="3 5" id="KW-0133">Cell shape</keyword>
<evidence type="ECO:0000259" key="7">
    <source>
        <dbReference type="Pfam" id="PF04085"/>
    </source>
</evidence>
<evidence type="ECO:0000256" key="1">
    <source>
        <dbReference type="ARBA" id="ARBA00009369"/>
    </source>
</evidence>
<proteinExistence type="inferred from homology"/>
<dbReference type="EMBL" id="WWNE01000003">
    <property type="protein sequence ID" value="NBG64731.1"/>
    <property type="molecule type" value="Genomic_DNA"/>
</dbReference>
<dbReference type="PANTHER" id="PTHR34138:SF1">
    <property type="entry name" value="CELL SHAPE-DETERMINING PROTEIN MREC"/>
    <property type="match status" value="1"/>
</dbReference>
<dbReference type="InterPro" id="IPR055342">
    <property type="entry name" value="MreC_beta-barrel_core"/>
</dbReference>
<evidence type="ECO:0000256" key="3">
    <source>
        <dbReference type="ARBA" id="ARBA00022960"/>
    </source>
</evidence>
<comment type="function">
    <text evidence="5">Involved in formation and maintenance of cell shape.</text>
</comment>
<dbReference type="GO" id="GO:0008360">
    <property type="term" value="P:regulation of cell shape"/>
    <property type="evidence" value="ECO:0007669"/>
    <property type="project" value="UniProtKB-KW"/>
</dbReference>
<dbReference type="NCBIfam" id="NF010532">
    <property type="entry name" value="PRK13922.9-3"/>
    <property type="match status" value="1"/>
</dbReference>
<evidence type="ECO:0000256" key="5">
    <source>
        <dbReference type="PIRNR" id="PIRNR038471"/>
    </source>
</evidence>
<keyword evidence="9" id="KW-1185">Reference proteome</keyword>
<evidence type="ECO:0000256" key="2">
    <source>
        <dbReference type="ARBA" id="ARBA00013855"/>
    </source>
</evidence>
<feature type="transmembrane region" description="Helical" evidence="6">
    <location>
        <begin position="12"/>
        <end position="29"/>
    </location>
</feature>
<evidence type="ECO:0000256" key="4">
    <source>
        <dbReference type="ARBA" id="ARBA00032089"/>
    </source>
</evidence>
<comment type="similarity">
    <text evidence="1 5">Belongs to the MreC family.</text>
</comment>